<dbReference type="GeneID" id="8049281"/>
<dbReference type="EMBL" id="FM992694">
    <property type="protein sequence ID" value="CAX40648.1"/>
    <property type="molecule type" value="Genomic_DNA"/>
</dbReference>
<dbReference type="AlphaFoldDB" id="B9WJK4"/>
<sequence>MLVLFFFATTDNYLVMQTTVNWYTYGSNSTINDVTYSLASVSPKKSLECELTIEFLKIIYIIDEAPYDSWQKTIDSCQTIYQSFERISGILINQPNLENNVANFVKNNRLKYILENVILESLKSQISKWDILVHINNLYPVSSLIEIVYDWSIIYSVNIDEELSIVLLCTFQVYRNIEDEKYKSELMVKEIKQRHRNPGIQGRNVNKVILLILGKVKPTFIFFELIKQSILYAKTECEINHLIQDFATLSDNLKQTVNQENDIGLTKIKLSIQEIIIIILKSSYEKINRICFQQVQSDYESIFQTLSTAYQSQLASSTMVQNSDIQPFINDYNNNPNPSLNREDAAEWINNVFCNSENVEDDDDYFEPEFELPKIMTEGGNSLAKPHRISLTEHVKRLTSRGTPKDKSKWHFWRFAKNKRP</sequence>
<evidence type="ECO:0000313" key="2">
    <source>
        <dbReference type="EMBL" id="CAX40648.1"/>
    </source>
</evidence>
<dbReference type="HOGENOM" id="CLU_672673_0_0_1"/>
<name>B9WJK4_CANDC</name>
<keyword evidence="3" id="KW-1185">Reference proteome</keyword>
<dbReference type="Proteomes" id="UP000002605">
    <property type="component" value="Chromosome 7"/>
</dbReference>
<accession>B9WJK4</accession>
<reference evidence="2 3" key="1">
    <citation type="journal article" date="2009" name="Genome Res.">
        <title>Comparative genomics of the fungal pathogens Candida dubliniensis and Candida albicans.</title>
        <authorList>
            <person name="Jackson A.P."/>
            <person name="Gamble J.A."/>
            <person name="Yeomans T."/>
            <person name="Moran G.P."/>
            <person name="Saunders D."/>
            <person name="Harris D."/>
            <person name="Aslett M."/>
            <person name="Barrell J.F."/>
            <person name="Butler G."/>
            <person name="Citiulo F."/>
            <person name="Coleman D.C."/>
            <person name="de Groot P.W.J."/>
            <person name="Goodwin T.J."/>
            <person name="Quail M.A."/>
            <person name="McQuillan J."/>
            <person name="Munro C.A."/>
            <person name="Pain A."/>
            <person name="Poulter R.T."/>
            <person name="Rajandream M.A."/>
            <person name="Renauld H."/>
            <person name="Spiering M.J."/>
            <person name="Tivey A."/>
            <person name="Gow N.A.R."/>
            <person name="Barrell B."/>
            <person name="Sullivan D.J."/>
            <person name="Berriman M."/>
        </authorList>
    </citation>
    <scope>NUCLEOTIDE SEQUENCE [LARGE SCALE GENOMIC DNA]</scope>
    <source>
        <strain evidence="3">CD36 / ATCC MYA-646 / CBS 7987 / NCPF 3949 / NRRL Y-17841</strain>
    </source>
</reference>
<gene>
    <name evidence="1" type="ordered locus">Cd36_70940</name>
    <name evidence="2" type="ORF">CD36_70940</name>
</gene>
<evidence type="ECO:0000313" key="1">
    <source>
        <dbReference type="CGD" id="CAL0000167474"/>
    </source>
</evidence>
<dbReference type="CGD" id="CAL0000167474">
    <property type="gene designation" value="Cd36_70940"/>
</dbReference>
<organism evidence="2 3">
    <name type="scientific">Candida dubliniensis (strain CD36 / ATCC MYA-646 / CBS 7987 / NCPF 3949 / NRRL Y-17841)</name>
    <name type="common">Yeast</name>
    <dbReference type="NCBI Taxonomy" id="573826"/>
    <lineage>
        <taxon>Eukaryota</taxon>
        <taxon>Fungi</taxon>
        <taxon>Dikarya</taxon>
        <taxon>Ascomycota</taxon>
        <taxon>Saccharomycotina</taxon>
        <taxon>Pichiomycetes</taxon>
        <taxon>Debaryomycetaceae</taxon>
        <taxon>Candida/Lodderomyces clade</taxon>
        <taxon>Candida</taxon>
    </lineage>
</organism>
<dbReference type="RefSeq" id="XP_002421314.1">
    <property type="nucleotide sequence ID" value="XM_002421269.1"/>
</dbReference>
<evidence type="ECO:0000313" key="3">
    <source>
        <dbReference type="Proteomes" id="UP000002605"/>
    </source>
</evidence>
<dbReference type="eggNOG" id="ENOG502RQIK">
    <property type="taxonomic scope" value="Eukaryota"/>
</dbReference>
<dbReference type="KEGG" id="cdu:CD36_70940"/>
<protein>
    <submittedName>
        <fullName evidence="2">Uncharacterized protein</fullName>
    </submittedName>
</protein>
<dbReference type="VEuPathDB" id="FungiDB:CD36_70940"/>
<proteinExistence type="predicted"/>
<dbReference type="OrthoDB" id="4023210at2759"/>